<protein>
    <submittedName>
        <fullName evidence="2">Uncharacterized protein</fullName>
    </submittedName>
</protein>
<dbReference type="EMBL" id="JAKCXM010000243">
    <property type="protein sequence ID" value="KAJ0397649.1"/>
    <property type="molecule type" value="Genomic_DNA"/>
</dbReference>
<comment type="caution">
    <text evidence="2">The sequence shown here is derived from an EMBL/GenBank/DDBJ whole genome shotgun (WGS) entry which is preliminary data.</text>
</comment>
<evidence type="ECO:0000313" key="2">
    <source>
        <dbReference type="EMBL" id="KAJ0397649.1"/>
    </source>
</evidence>
<dbReference type="Proteomes" id="UP001209570">
    <property type="component" value="Unassembled WGS sequence"/>
</dbReference>
<accession>A0AAD5LGU8</accession>
<sequence>MPKNPPREPLLQVVEDEQQQQQQQQQLEPARADATPEPVAAPPSAAIVRTADLMLGLKALVDHVEVSPASPQLPRSARPASTWTPVRIAPRTQSPHASHRPALVLPPIASMDARTRQPSVPSIDHNRATEPECSQRLFLGRKNKRDEDRMNPVASSSSPTAVWEGEATSQCPSSQAHGEK</sequence>
<feature type="region of interest" description="Disordered" evidence="1">
    <location>
        <begin position="114"/>
        <end position="180"/>
    </location>
</feature>
<feature type="region of interest" description="Disordered" evidence="1">
    <location>
        <begin position="1"/>
        <end position="40"/>
    </location>
</feature>
<organism evidence="2 3">
    <name type="scientific">Pythium insidiosum</name>
    <name type="common">Pythiosis disease agent</name>
    <dbReference type="NCBI Taxonomy" id="114742"/>
    <lineage>
        <taxon>Eukaryota</taxon>
        <taxon>Sar</taxon>
        <taxon>Stramenopiles</taxon>
        <taxon>Oomycota</taxon>
        <taxon>Peronosporomycetes</taxon>
        <taxon>Pythiales</taxon>
        <taxon>Pythiaceae</taxon>
        <taxon>Pythium</taxon>
    </lineage>
</organism>
<reference evidence="2" key="1">
    <citation type="submission" date="2021-12" db="EMBL/GenBank/DDBJ databases">
        <title>Prjna785345.</title>
        <authorList>
            <person name="Rujirawat T."/>
            <person name="Krajaejun T."/>
        </authorList>
    </citation>
    <scope>NUCLEOTIDE SEQUENCE</scope>
    <source>
        <strain evidence="2">Pi057C3</strain>
    </source>
</reference>
<keyword evidence="3" id="KW-1185">Reference proteome</keyword>
<gene>
    <name evidence="2" type="ORF">P43SY_000173</name>
</gene>
<proteinExistence type="predicted"/>
<dbReference type="AlphaFoldDB" id="A0AAD5LGU8"/>
<feature type="compositionally biased region" description="Polar residues" evidence="1">
    <location>
        <begin position="167"/>
        <end position="180"/>
    </location>
</feature>
<evidence type="ECO:0000256" key="1">
    <source>
        <dbReference type="SAM" id="MobiDB-lite"/>
    </source>
</evidence>
<evidence type="ECO:0000313" key="3">
    <source>
        <dbReference type="Proteomes" id="UP001209570"/>
    </source>
</evidence>
<feature type="region of interest" description="Disordered" evidence="1">
    <location>
        <begin position="66"/>
        <end position="85"/>
    </location>
</feature>
<name>A0AAD5LGU8_PYTIN</name>